<dbReference type="Gene3D" id="3.40.50.12780">
    <property type="entry name" value="N-terminal domain of ligase-like"/>
    <property type="match status" value="1"/>
</dbReference>
<dbReference type="InterPro" id="IPR000873">
    <property type="entry name" value="AMP-dep_synth/lig_dom"/>
</dbReference>
<protein>
    <submittedName>
        <fullName evidence="7">AMP-binding domain containing protein</fullName>
    </submittedName>
</protein>
<comment type="subcellular location">
    <subcellularLocation>
        <location evidence="1">Peroxisome</location>
    </subcellularLocation>
</comment>
<dbReference type="EMBL" id="QDEB01066022">
    <property type="protein sequence ID" value="RZC36017.1"/>
    <property type="molecule type" value="Genomic_DNA"/>
</dbReference>
<dbReference type="InterPro" id="IPR020845">
    <property type="entry name" value="AMP-binding_CS"/>
</dbReference>
<dbReference type="PANTHER" id="PTHR24096:SF149">
    <property type="entry name" value="AMP-BINDING DOMAIN-CONTAINING PROTEIN-RELATED"/>
    <property type="match status" value="1"/>
</dbReference>
<evidence type="ECO:0000259" key="6">
    <source>
        <dbReference type="Pfam" id="PF00501"/>
    </source>
</evidence>
<dbReference type="InterPro" id="IPR042099">
    <property type="entry name" value="ANL_N_sf"/>
</dbReference>
<evidence type="ECO:0000256" key="4">
    <source>
        <dbReference type="ARBA" id="ARBA00023140"/>
    </source>
</evidence>
<keyword evidence="5" id="KW-1133">Transmembrane helix</keyword>
<keyword evidence="3" id="KW-0436">Ligase</keyword>
<sequence>MSSKILEGPKLKSTIPVKCLGQLFFECAEKYSDRICQVDGTIDQSETYASVKQRSTRVAIELQKRGITSNDVISNCSSNTLDAAIPILATFYLGAKVTNLEPTLSVRHTQHVISLVLPKIIFVEESAVDLIEESLKAINFEAEIIVYGKSTKYSNLSELTTPKDSEDSFRPAEVDFHEIAIMFFSSGTTGLPKAICHTHYSFMHIGFTLLDYGNGKAVFHFSSFYWITAMFMLIYSHMVGGYRVFCQAVEPGTSFKAIEKYKVETLFMSSNLATKLTSFKRSRDYDTSSLRIILCGGSPIPPSQYQKLVELFKNSNIISVYGMTEAGIISQFHPDLDQEFLRTKTKSCGKPIYAIKLK</sequence>
<evidence type="ECO:0000256" key="3">
    <source>
        <dbReference type="ARBA" id="ARBA00022598"/>
    </source>
</evidence>
<name>A0A482VUV4_ASBVE</name>
<comment type="caution">
    <text evidence="7">The sequence shown here is derived from an EMBL/GenBank/DDBJ whole genome shotgun (WGS) entry which is preliminary data.</text>
</comment>
<keyword evidence="5" id="KW-0812">Transmembrane</keyword>
<dbReference type="OrthoDB" id="10253869at2759"/>
<dbReference type="PROSITE" id="PS00455">
    <property type="entry name" value="AMP_BINDING"/>
    <property type="match status" value="1"/>
</dbReference>
<feature type="domain" description="AMP-dependent synthetase/ligase" evidence="6">
    <location>
        <begin position="24"/>
        <end position="355"/>
    </location>
</feature>
<comment type="similarity">
    <text evidence="2">Belongs to the ATP-dependent AMP-binding enzyme family.</text>
</comment>
<dbReference type="Proteomes" id="UP000292052">
    <property type="component" value="Unassembled WGS sequence"/>
</dbReference>
<organism evidence="7 8">
    <name type="scientific">Asbolus verrucosus</name>
    <name type="common">Desert ironclad beetle</name>
    <dbReference type="NCBI Taxonomy" id="1661398"/>
    <lineage>
        <taxon>Eukaryota</taxon>
        <taxon>Metazoa</taxon>
        <taxon>Ecdysozoa</taxon>
        <taxon>Arthropoda</taxon>
        <taxon>Hexapoda</taxon>
        <taxon>Insecta</taxon>
        <taxon>Pterygota</taxon>
        <taxon>Neoptera</taxon>
        <taxon>Endopterygota</taxon>
        <taxon>Coleoptera</taxon>
        <taxon>Polyphaga</taxon>
        <taxon>Cucujiformia</taxon>
        <taxon>Tenebrionidae</taxon>
        <taxon>Pimeliinae</taxon>
        <taxon>Asbolus</taxon>
    </lineage>
</organism>
<accession>A0A482VUV4</accession>
<keyword evidence="5" id="KW-0472">Membrane</keyword>
<dbReference type="Pfam" id="PF00501">
    <property type="entry name" value="AMP-binding"/>
    <property type="match status" value="1"/>
</dbReference>
<dbReference type="STRING" id="1661398.A0A482VUV4"/>
<keyword evidence="4" id="KW-0576">Peroxisome</keyword>
<dbReference type="PANTHER" id="PTHR24096">
    <property type="entry name" value="LONG-CHAIN-FATTY-ACID--COA LIGASE"/>
    <property type="match status" value="1"/>
</dbReference>
<keyword evidence="8" id="KW-1185">Reference proteome</keyword>
<proteinExistence type="inferred from homology"/>
<gene>
    <name evidence="7" type="ORF">BDFB_013240</name>
</gene>
<evidence type="ECO:0000256" key="5">
    <source>
        <dbReference type="SAM" id="Phobius"/>
    </source>
</evidence>
<dbReference type="SUPFAM" id="SSF56801">
    <property type="entry name" value="Acetyl-CoA synthetase-like"/>
    <property type="match status" value="1"/>
</dbReference>
<evidence type="ECO:0000256" key="1">
    <source>
        <dbReference type="ARBA" id="ARBA00004275"/>
    </source>
</evidence>
<evidence type="ECO:0000256" key="2">
    <source>
        <dbReference type="ARBA" id="ARBA00006432"/>
    </source>
</evidence>
<evidence type="ECO:0000313" key="7">
    <source>
        <dbReference type="EMBL" id="RZC36017.1"/>
    </source>
</evidence>
<dbReference type="AlphaFoldDB" id="A0A482VUV4"/>
<dbReference type="GO" id="GO:0016405">
    <property type="term" value="F:CoA-ligase activity"/>
    <property type="evidence" value="ECO:0007669"/>
    <property type="project" value="TreeGrafter"/>
</dbReference>
<dbReference type="GO" id="GO:0005777">
    <property type="term" value="C:peroxisome"/>
    <property type="evidence" value="ECO:0007669"/>
    <property type="project" value="UniProtKB-SubCell"/>
</dbReference>
<feature type="transmembrane region" description="Helical" evidence="5">
    <location>
        <begin position="217"/>
        <end position="235"/>
    </location>
</feature>
<reference evidence="7 8" key="1">
    <citation type="submission" date="2017-03" db="EMBL/GenBank/DDBJ databases">
        <title>Genome of the blue death feigning beetle - Asbolus verrucosus.</title>
        <authorList>
            <person name="Rider S.D."/>
        </authorList>
    </citation>
    <scope>NUCLEOTIDE SEQUENCE [LARGE SCALE GENOMIC DNA]</scope>
    <source>
        <strain evidence="7">Butters</strain>
        <tissue evidence="7">Head and leg muscle</tissue>
    </source>
</reference>
<evidence type="ECO:0000313" key="8">
    <source>
        <dbReference type="Proteomes" id="UP000292052"/>
    </source>
</evidence>
<feature type="non-terminal residue" evidence="7">
    <location>
        <position position="358"/>
    </location>
</feature>